<keyword evidence="1" id="KW-0472">Membrane</keyword>
<protein>
    <submittedName>
        <fullName evidence="2">Uncharacterized protein</fullName>
    </submittedName>
</protein>
<evidence type="ECO:0000256" key="1">
    <source>
        <dbReference type="SAM" id="Phobius"/>
    </source>
</evidence>
<name>A0A1C5K3K3_9ACTN</name>
<evidence type="ECO:0000313" key="2">
    <source>
        <dbReference type="EMBL" id="SCG77338.1"/>
    </source>
</evidence>
<evidence type="ECO:0000313" key="3">
    <source>
        <dbReference type="Proteomes" id="UP000198221"/>
    </source>
</evidence>
<keyword evidence="1" id="KW-0812">Transmembrane</keyword>
<dbReference type="AlphaFoldDB" id="A0A1C5K3K3"/>
<dbReference type="Proteomes" id="UP000198221">
    <property type="component" value="Chromosome I"/>
</dbReference>
<gene>
    <name evidence="2" type="ORF">GA0070613_6231</name>
</gene>
<reference evidence="3" key="1">
    <citation type="submission" date="2016-06" db="EMBL/GenBank/DDBJ databases">
        <authorList>
            <person name="Varghese N."/>
            <person name="Submissions Spin"/>
        </authorList>
    </citation>
    <scope>NUCLEOTIDE SEQUENCE [LARGE SCALE GENOMIC DNA]</scope>
    <source>
        <strain evidence="3">DSM 43819</strain>
    </source>
</reference>
<keyword evidence="3" id="KW-1185">Reference proteome</keyword>
<dbReference type="EMBL" id="LT607754">
    <property type="protein sequence ID" value="SCG77338.1"/>
    <property type="molecule type" value="Genomic_DNA"/>
</dbReference>
<proteinExistence type="predicted"/>
<feature type="transmembrane region" description="Helical" evidence="1">
    <location>
        <begin position="136"/>
        <end position="158"/>
    </location>
</feature>
<organism evidence="2 3">
    <name type="scientific">Micromonospora inositola</name>
    <dbReference type="NCBI Taxonomy" id="47865"/>
    <lineage>
        <taxon>Bacteria</taxon>
        <taxon>Bacillati</taxon>
        <taxon>Actinomycetota</taxon>
        <taxon>Actinomycetes</taxon>
        <taxon>Micromonosporales</taxon>
        <taxon>Micromonosporaceae</taxon>
        <taxon>Micromonospora</taxon>
    </lineage>
</organism>
<keyword evidence="1" id="KW-1133">Transmembrane helix</keyword>
<feature type="transmembrane region" description="Helical" evidence="1">
    <location>
        <begin position="20"/>
        <end position="39"/>
    </location>
</feature>
<dbReference type="RefSeq" id="WP_089015449.1">
    <property type="nucleotide sequence ID" value="NZ_LT607754.1"/>
</dbReference>
<accession>A0A1C5K3K3</accession>
<sequence length="159" mass="15746">MSTTNIGVTTSPRTTAARGVAAAVVAVLGAAVTAIYGSYGGPSPSPSQEQAVPYVVGADIVVALLVFGLLLPWARRSDNRASGWGLGLSVLGLVAIPIAFWSGVVIVIAVAAILLGVHARRAAAQAARPAKLATTAVAVGAAALVLSTALLILGNTVLV</sequence>
<feature type="transmembrane region" description="Helical" evidence="1">
    <location>
        <begin position="51"/>
        <end position="74"/>
    </location>
</feature>
<feature type="transmembrane region" description="Helical" evidence="1">
    <location>
        <begin position="86"/>
        <end position="115"/>
    </location>
</feature>